<sequence>MPEVCFYRPALTFIVLTTSPGMRDGVQTTCSPKKLAETTGKIMFKQSRPKPGILVGWRSMVGGETQAVVLAATDFITQSRARNDHEPSGRDFRATHTFAAEPTEPAEPGQSGVVESFRPTGGLVDLPNARSLPQILSWLTDITAGCQSHTTREINVSSV</sequence>
<accession>A0A1F5LST7</accession>
<proteinExistence type="predicted"/>
<name>A0A1F5LST7_PENAI</name>
<organism evidence="1 2">
    <name type="scientific">Penicillium arizonense</name>
    <dbReference type="NCBI Taxonomy" id="1835702"/>
    <lineage>
        <taxon>Eukaryota</taxon>
        <taxon>Fungi</taxon>
        <taxon>Dikarya</taxon>
        <taxon>Ascomycota</taxon>
        <taxon>Pezizomycotina</taxon>
        <taxon>Eurotiomycetes</taxon>
        <taxon>Eurotiomycetidae</taxon>
        <taxon>Eurotiales</taxon>
        <taxon>Aspergillaceae</taxon>
        <taxon>Penicillium</taxon>
    </lineage>
</organism>
<comment type="caution">
    <text evidence="1">The sequence shown here is derived from an EMBL/GenBank/DDBJ whole genome shotgun (WGS) entry which is preliminary data.</text>
</comment>
<dbReference type="RefSeq" id="XP_022491615.1">
    <property type="nucleotide sequence ID" value="XM_022628398.1"/>
</dbReference>
<dbReference type="AlphaFoldDB" id="A0A1F5LST7"/>
<dbReference type="GeneID" id="34573132"/>
<protein>
    <submittedName>
        <fullName evidence="1">Uncharacterized protein</fullName>
    </submittedName>
</protein>
<dbReference type="EMBL" id="LXJU01000003">
    <property type="protein sequence ID" value="OGE56187.1"/>
    <property type="molecule type" value="Genomic_DNA"/>
</dbReference>
<keyword evidence="2" id="KW-1185">Reference proteome</keyword>
<dbReference type="Proteomes" id="UP000177622">
    <property type="component" value="Unassembled WGS sequence"/>
</dbReference>
<gene>
    <name evidence="1" type="ORF">PENARI_c003G05753</name>
</gene>
<evidence type="ECO:0000313" key="2">
    <source>
        <dbReference type="Proteomes" id="UP000177622"/>
    </source>
</evidence>
<evidence type="ECO:0000313" key="1">
    <source>
        <dbReference type="EMBL" id="OGE56187.1"/>
    </source>
</evidence>
<reference evidence="1 2" key="1">
    <citation type="journal article" date="2016" name="Sci. Rep.">
        <title>Penicillium arizonense, a new, genome sequenced fungal species, reveals a high chemical diversity in secreted metabolites.</title>
        <authorList>
            <person name="Grijseels S."/>
            <person name="Nielsen J.C."/>
            <person name="Randelovic M."/>
            <person name="Nielsen J."/>
            <person name="Nielsen K.F."/>
            <person name="Workman M."/>
            <person name="Frisvad J.C."/>
        </authorList>
    </citation>
    <scope>NUCLEOTIDE SEQUENCE [LARGE SCALE GENOMIC DNA]</scope>
    <source>
        <strain evidence="1 2">CBS 141311</strain>
    </source>
</reference>